<name>A0A6A6IHL8_9PLEO</name>
<dbReference type="Gene3D" id="3.30.160.60">
    <property type="entry name" value="Classic Zinc Finger"/>
    <property type="match status" value="1"/>
</dbReference>
<dbReference type="EMBL" id="ML987195">
    <property type="protein sequence ID" value="KAF2249382.1"/>
    <property type="molecule type" value="Genomic_DNA"/>
</dbReference>
<dbReference type="GeneID" id="54585414"/>
<keyword evidence="1" id="KW-0479">Metal-binding</keyword>
<reference evidence="8" key="1">
    <citation type="journal article" date="2020" name="Stud. Mycol.">
        <title>101 Dothideomycetes genomes: a test case for predicting lifestyles and emergence of pathogens.</title>
        <authorList>
            <person name="Haridas S."/>
            <person name="Albert R."/>
            <person name="Binder M."/>
            <person name="Bloem J."/>
            <person name="Labutti K."/>
            <person name="Salamov A."/>
            <person name="Andreopoulos B."/>
            <person name="Baker S."/>
            <person name="Barry K."/>
            <person name="Bills G."/>
            <person name="Bluhm B."/>
            <person name="Cannon C."/>
            <person name="Castanera R."/>
            <person name="Culley D."/>
            <person name="Daum C."/>
            <person name="Ezra D."/>
            <person name="Gonzalez J."/>
            <person name="Henrissat B."/>
            <person name="Kuo A."/>
            <person name="Liang C."/>
            <person name="Lipzen A."/>
            <person name="Lutzoni F."/>
            <person name="Magnuson J."/>
            <person name="Mondo S."/>
            <person name="Nolan M."/>
            <person name="Ohm R."/>
            <person name="Pangilinan J."/>
            <person name="Park H.-J."/>
            <person name="Ramirez L."/>
            <person name="Alfaro M."/>
            <person name="Sun H."/>
            <person name="Tritt A."/>
            <person name="Yoshinaga Y."/>
            <person name="Zwiers L.-H."/>
            <person name="Turgeon B."/>
            <person name="Goodwin S."/>
            <person name="Spatafora J."/>
            <person name="Crous P."/>
            <person name="Grigoriev I."/>
        </authorList>
    </citation>
    <scope>NUCLEOTIDE SEQUENCE</scope>
    <source>
        <strain evidence="8">CBS 122368</strain>
    </source>
</reference>
<evidence type="ECO:0000259" key="7">
    <source>
        <dbReference type="PROSITE" id="PS50865"/>
    </source>
</evidence>
<dbReference type="GO" id="GO:0008270">
    <property type="term" value="F:zinc ion binding"/>
    <property type="evidence" value="ECO:0007669"/>
    <property type="project" value="UniProtKB-KW"/>
</dbReference>
<evidence type="ECO:0000256" key="4">
    <source>
        <dbReference type="PROSITE-ProRule" id="PRU00134"/>
    </source>
</evidence>
<keyword evidence="2 4" id="KW-0863">Zinc-finger</keyword>
<dbReference type="Proteomes" id="UP000800094">
    <property type="component" value="Unassembled WGS sequence"/>
</dbReference>
<protein>
    <submittedName>
        <fullName evidence="8">Uncharacterized protein</fullName>
    </submittedName>
</protein>
<evidence type="ECO:0000256" key="5">
    <source>
        <dbReference type="SAM" id="MobiDB-lite"/>
    </source>
</evidence>
<feature type="compositionally biased region" description="Basic residues" evidence="5">
    <location>
        <begin position="85"/>
        <end position="99"/>
    </location>
</feature>
<evidence type="ECO:0000256" key="1">
    <source>
        <dbReference type="ARBA" id="ARBA00022723"/>
    </source>
</evidence>
<dbReference type="Pfam" id="PF01753">
    <property type="entry name" value="zf-MYND"/>
    <property type="match status" value="1"/>
</dbReference>
<dbReference type="InterPro" id="IPR013087">
    <property type="entry name" value="Znf_C2H2_type"/>
</dbReference>
<dbReference type="PROSITE" id="PS00028">
    <property type="entry name" value="ZINC_FINGER_C2H2_1"/>
    <property type="match status" value="2"/>
</dbReference>
<dbReference type="RefSeq" id="XP_033684386.1">
    <property type="nucleotide sequence ID" value="XM_033832084.1"/>
</dbReference>
<organism evidence="8 9">
    <name type="scientific">Trematosphaeria pertusa</name>
    <dbReference type="NCBI Taxonomy" id="390896"/>
    <lineage>
        <taxon>Eukaryota</taxon>
        <taxon>Fungi</taxon>
        <taxon>Dikarya</taxon>
        <taxon>Ascomycota</taxon>
        <taxon>Pezizomycotina</taxon>
        <taxon>Dothideomycetes</taxon>
        <taxon>Pleosporomycetidae</taxon>
        <taxon>Pleosporales</taxon>
        <taxon>Massarineae</taxon>
        <taxon>Trematosphaeriaceae</taxon>
        <taxon>Trematosphaeria</taxon>
    </lineage>
</organism>
<feature type="domain" description="C2H2-type" evidence="6">
    <location>
        <begin position="20"/>
        <end position="49"/>
    </location>
</feature>
<feature type="region of interest" description="Disordered" evidence="5">
    <location>
        <begin position="71"/>
        <end position="109"/>
    </location>
</feature>
<feature type="domain" description="MYND-type" evidence="7">
    <location>
        <begin position="135"/>
        <end position="176"/>
    </location>
</feature>
<dbReference type="PROSITE" id="PS50865">
    <property type="entry name" value="ZF_MYND_2"/>
    <property type="match status" value="1"/>
</dbReference>
<feature type="compositionally biased region" description="Polar residues" evidence="5">
    <location>
        <begin position="1"/>
        <end position="14"/>
    </location>
</feature>
<dbReference type="AlphaFoldDB" id="A0A6A6IHL8"/>
<evidence type="ECO:0000259" key="6">
    <source>
        <dbReference type="PROSITE" id="PS50157"/>
    </source>
</evidence>
<evidence type="ECO:0000313" key="8">
    <source>
        <dbReference type="EMBL" id="KAF2249382.1"/>
    </source>
</evidence>
<dbReference type="Gene3D" id="6.10.140.2220">
    <property type="match status" value="1"/>
</dbReference>
<feature type="domain" description="C2H2-type" evidence="6">
    <location>
        <begin position="46"/>
        <end position="77"/>
    </location>
</feature>
<evidence type="ECO:0000313" key="9">
    <source>
        <dbReference type="Proteomes" id="UP000800094"/>
    </source>
</evidence>
<proteinExistence type="predicted"/>
<dbReference type="SMART" id="SM00355">
    <property type="entry name" value="ZnF_C2H2"/>
    <property type="match status" value="2"/>
</dbReference>
<keyword evidence="3" id="KW-0862">Zinc</keyword>
<evidence type="ECO:0000256" key="2">
    <source>
        <dbReference type="ARBA" id="ARBA00022771"/>
    </source>
</evidence>
<dbReference type="SUPFAM" id="SSF144232">
    <property type="entry name" value="HIT/MYND zinc finger-like"/>
    <property type="match status" value="1"/>
</dbReference>
<feature type="region of interest" description="Disordered" evidence="5">
    <location>
        <begin position="1"/>
        <end position="22"/>
    </location>
</feature>
<sequence length="352" mass="39151">MASTQTSQVTQAAKSSAPHYSCPDCTKSCTTKNGLSNHLRSTGHGFSCPTKGCRGIFATQSALENHMNALSHNESASLSNPPKAKPAKPKKSKKAKSSKKAQPPNLYGNTEYYDGERLTWSDVVDSDMWPKTRTCATCKKPSTAQQPLLHCGRCEAVDYCSKACQKADWPLHKPASYDSPIGKVLGTYNPEAFIADPGYKLAPLPDHSTALDFHMLEARAVYTYLIDAYRLRTDDEYNLAGEVRPATLYSPFHPQDVLGDFRKFLDLAETREGSLPGWWDARSRMECEDVGKGGVYSWSSLWSAVEPEHVVKRYYGDEKMVGRLRDLASRVYGKVVARAGNERYVYHFKGRA</sequence>
<dbReference type="InterPro" id="IPR002893">
    <property type="entry name" value="Znf_MYND"/>
</dbReference>
<dbReference type="OrthoDB" id="3649107at2759"/>
<keyword evidence="9" id="KW-1185">Reference proteome</keyword>
<accession>A0A6A6IHL8</accession>
<evidence type="ECO:0000256" key="3">
    <source>
        <dbReference type="ARBA" id="ARBA00022833"/>
    </source>
</evidence>
<gene>
    <name evidence="8" type="ORF">BU26DRAFT_551123</name>
</gene>
<dbReference type="PROSITE" id="PS50157">
    <property type="entry name" value="ZINC_FINGER_C2H2_2"/>
    <property type="match status" value="2"/>
</dbReference>